<sequence length="295" mass="33244">MRFSITPLLCAALLAACQSNTQPGASASTGDTTKGKPATAATPAGPGPDAKVADAATIMGRKQVPVLCYHHIYDVPKATREYDVTANDFRAQMKILHDSGYQTILPDQYYNYLAFGTPLPEKPVMLTFDDTDEEQFSIAKPAMDKYGYKGVYFIMTISIGRPRYMTKEQIRQLADEGHAIESHTWRHDRVDKYLTTPHIDKGTGKMVENDWDLQLGVQRKKLEDISGKPIHYFAYPFGIWSKEGIPELKKRDIRMAFQLSTKRDSTEPLHTVRRIIVPPSWSPDGLLRVMKSSFK</sequence>
<dbReference type="PANTHER" id="PTHR34216">
    <property type="match status" value="1"/>
</dbReference>
<dbReference type="PROSITE" id="PS51257">
    <property type="entry name" value="PROKAR_LIPOPROTEIN"/>
    <property type="match status" value="1"/>
</dbReference>
<feature type="chain" id="PRO_5020427706" evidence="4">
    <location>
        <begin position="22"/>
        <end position="295"/>
    </location>
</feature>
<comment type="caution">
    <text evidence="6">The sequence shown here is derived from an EMBL/GenBank/DDBJ whole genome shotgun (WGS) entry which is preliminary data.</text>
</comment>
<dbReference type="PANTHER" id="PTHR34216:SF3">
    <property type="entry name" value="POLY-BETA-1,6-N-ACETYL-D-GLUCOSAMINE N-DEACETYLASE"/>
    <property type="match status" value="1"/>
</dbReference>
<dbReference type="InterPro" id="IPR011330">
    <property type="entry name" value="Glyco_hydro/deAcase_b/a-brl"/>
</dbReference>
<dbReference type="EMBL" id="SKFH01000004">
    <property type="protein sequence ID" value="TCZ73993.1"/>
    <property type="molecule type" value="Genomic_DNA"/>
</dbReference>
<dbReference type="Gene3D" id="3.20.20.370">
    <property type="entry name" value="Glycoside hydrolase/deacetylase"/>
    <property type="match status" value="1"/>
</dbReference>
<dbReference type="InterPro" id="IPR002509">
    <property type="entry name" value="NODB_dom"/>
</dbReference>
<dbReference type="SUPFAM" id="SSF88713">
    <property type="entry name" value="Glycoside hydrolase/deacetylase"/>
    <property type="match status" value="1"/>
</dbReference>
<organism evidence="6 7">
    <name type="scientific">Flaviaesturariibacter aridisoli</name>
    <dbReference type="NCBI Taxonomy" id="2545761"/>
    <lineage>
        <taxon>Bacteria</taxon>
        <taxon>Pseudomonadati</taxon>
        <taxon>Bacteroidota</taxon>
        <taxon>Chitinophagia</taxon>
        <taxon>Chitinophagales</taxon>
        <taxon>Chitinophagaceae</taxon>
        <taxon>Flaviaestuariibacter</taxon>
    </lineage>
</organism>
<dbReference type="Pfam" id="PF01522">
    <property type="entry name" value="Polysacc_deac_1"/>
    <property type="match status" value="1"/>
</dbReference>
<evidence type="ECO:0000256" key="4">
    <source>
        <dbReference type="SAM" id="SignalP"/>
    </source>
</evidence>
<dbReference type="CDD" id="cd10918">
    <property type="entry name" value="CE4_NodB_like_5s_6s"/>
    <property type="match status" value="1"/>
</dbReference>
<gene>
    <name evidence="6" type="ORF">E0486_04755</name>
</gene>
<dbReference type="RefSeq" id="WP_131850993.1">
    <property type="nucleotide sequence ID" value="NZ_SKFH01000004.1"/>
</dbReference>
<feature type="domain" description="NodB homology" evidence="5">
    <location>
        <begin position="122"/>
        <end position="295"/>
    </location>
</feature>
<dbReference type="Proteomes" id="UP000295164">
    <property type="component" value="Unassembled WGS sequence"/>
</dbReference>
<evidence type="ECO:0000313" key="7">
    <source>
        <dbReference type="Proteomes" id="UP000295164"/>
    </source>
</evidence>
<proteinExistence type="predicted"/>
<dbReference type="PROSITE" id="PS51677">
    <property type="entry name" value="NODB"/>
    <property type="match status" value="1"/>
</dbReference>
<dbReference type="OrthoDB" id="9778320at2"/>
<evidence type="ECO:0000256" key="3">
    <source>
        <dbReference type="SAM" id="MobiDB-lite"/>
    </source>
</evidence>
<keyword evidence="7" id="KW-1185">Reference proteome</keyword>
<dbReference type="InterPro" id="IPR051398">
    <property type="entry name" value="Polysacch_Deacetylase"/>
</dbReference>
<reference evidence="6 7" key="1">
    <citation type="submission" date="2019-03" db="EMBL/GenBank/DDBJ databases">
        <authorList>
            <person name="Kim M.K.M."/>
        </authorList>
    </citation>
    <scope>NUCLEOTIDE SEQUENCE [LARGE SCALE GENOMIC DNA]</scope>
    <source>
        <strain evidence="6 7">17J68-15</strain>
    </source>
</reference>
<accession>A0A4R4E566</accession>
<dbReference type="GO" id="GO:0005576">
    <property type="term" value="C:extracellular region"/>
    <property type="evidence" value="ECO:0007669"/>
    <property type="project" value="UniProtKB-SubCell"/>
</dbReference>
<keyword evidence="2 4" id="KW-0732">Signal</keyword>
<evidence type="ECO:0000313" key="6">
    <source>
        <dbReference type="EMBL" id="TCZ73993.1"/>
    </source>
</evidence>
<feature type="region of interest" description="Disordered" evidence="3">
    <location>
        <begin position="23"/>
        <end position="48"/>
    </location>
</feature>
<dbReference type="GO" id="GO:0005975">
    <property type="term" value="P:carbohydrate metabolic process"/>
    <property type="evidence" value="ECO:0007669"/>
    <property type="project" value="InterPro"/>
</dbReference>
<evidence type="ECO:0000256" key="2">
    <source>
        <dbReference type="ARBA" id="ARBA00022729"/>
    </source>
</evidence>
<feature type="compositionally biased region" description="Low complexity" evidence="3">
    <location>
        <begin position="29"/>
        <end position="48"/>
    </location>
</feature>
<comment type="subcellular location">
    <subcellularLocation>
        <location evidence="1">Secreted</location>
    </subcellularLocation>
</comment>
<evidence type="ECO:0000259" key="5">
    <source>
        <dbReference type="PROSITE" id="PS51677"/>
    </source>
</evidence>
<feature type="signal peptide" evidence="4">
    <location>
        <begin position="1"/>
        <end position="21"/>
    </location>
</feature>
<dbReference type="AlphaFoldDB" id="A0A4R4E566"/>
<evidence type="ECO:0000256" key="1">
    <source>
        <dbReference type="ARBA" id="ARBA00004613"/>
    </source>
</evidence>
<name>A0A4R4E566_9BACT</name>
<dbReference type="GO" id="GO:0016810">
    <property type="term" value="F:hydrolase activity, acting on carbon-nitrogen (but not peptide) bonds"/>
    <property type="evidence" value="ECO:0007669"/>
    <property type="project" value="InterPro"/>
</dbReference>
<protein>
    <submittedName>
        <fullName evidence="6">Polysaccharide deacetylase family protein</fullName>
    </submittedName>
</protein>